<dbReference type="GO" id="GO:0006047">
    <property type="term" value="P:UDP-N-acetylglucosamine metabolic process"/>
    <property type="evidence" value="ECO:0007669"/>
    <property type="project" value="TreeGrafter"/>
</dbReference>
<evidence type="ECO:0000256" key="4">
    <source>
        <dbReference type="ARBA" id="ARBA00016090"/>
    </source>
</evidence>
<keyword evidence="5" id="KW-0963">Cytoplasm</keyword>
<comment type="caution">
    <text evidence="12">The sequence shown here is derived from an EMBL/GenBank/DDBJ whole genome shotgun (WGS) entry which is preliminary data.</text>
</comment>
<evidence type="ECO:0000256" key="1">
    <source>
        <dbReference type="ARBA" id="ARBA00001031"/>
    </source>
</evidence>
<organism evidence="12">
    <name type="scientific">marine sediment metagenome</name>
    <dbReference type="NCBI Taxonomy" id="412755"/>
    <lineage>
        <taxon>unclassified sequences</taxon>
        <taxon>metagenomes</taxon>
        <taxon>ecological metagenomes</taxon>
    </lineage>
</organism>
<feature type="domain" description="SIS" evidence="11">
    <location>
        <begin position="285"/>
        <end position="424"/>
    </location>
</feature>
<dbReference type="InterPro" id="IPR001347">
    <property type="entry name" value="SIS_dom"/>
</dbReference>
<keyword evidence="8" id="KW-0677">Repeat</keyword>
<dbReference type="EC" id="2.6.1.16" evidence="3"/>
<dbReference type="Gene3D" id="3.60.20.10">
    <property type="entry name" value="Glutamine Phosphoribosylpyrophosphate, subunit 1, domain 1"/>
    <property type="match status" value="1"/>
</dbReference>
<evidence type="ECO:0000256" key="2">
    <source>
        <dbReference type="ARBA" id="ARBA00004496"/>
    </source>
</evidence>
<dbReference type="NCBIfam" id="NF001484">
    <property type="entry name" value="PRK00331.1"/>
    <property type="match status" value="1"/>
</dbReference>
<dbReference type="PROSITE" id="PS51464">
    <property type="entry name" value="SIS"/>
    <property type="match status" value="2"/>
</dbReference>
<evidence type="ECO:0000256" key="5">
    <source>
        <dbReference type="ARBA" id="ARBA00022490"/>
    </source>
</evidence>
<dbReference type="FunFam" id="3.40.50.10490:FF:000001">
    <property type="entry name" value="Glutamine--fructose-6-phosphate aminotransferase [isomerizing]"/>
    <property type="match status" value="1"/>
</dbReference>
<feature type="non-terminal residue" evidence="12">
    <location>
        <position position="536"/>
    </location>
</feature>
<dbReference type="InterPro" id="IPR035490">
    <property type="entry name" value="GlmS/FrlB_SIS"/>
</dbReference>
<protein>
    <recommendedName>
        <fullName evidence="4">Glutamine--fructose-6-phosphate aminotransferase [isomerizing]</fullName>
        <ecNumber evidence="3">2.6.1.16</ecNumber>
    </recommendedName>
</protein>
<dbReference type="InterPro" id="IPR047084">
    <property type="entry name" value="GFAT_N"/>
</dbReference>
<evidence type="ECO:0000256" key="6">
    <source>
        <dbReference type="ARBA" id="ARBA00022576"/>
    </source>
</evidence>
<dbReference type="InterPro" id="IPR046348">
    <property type="entry name" value="SIS_dom_sf"/>
</dbReference>
<dbReference type="AlphaFoldDB" id="A0A0F9GLU6"/>
<dbReference type="SUPFAM" id="SSF53697">
    <property type="entry name" value="SIS domain"/>
    <property type="match status" value="1"/>
</dbReference>
<name>A0A0F9GLU6_9ZZZZ</name>
<dbReference type="InterPro" id="IPR017932">
    <property type="entry name" value="GATase_2_dom"/>
</dbReference>
<dbReference type="SUPFAM" id="SSF56235">
    <property type="entry name" value="N-terminal nucleophile aminohydrolases (Ntn hydrolases)"/>
    <property type="match status" value="1"/>
</dbReference>
<dbReference type="PANTHER" id="PTHR10937:SF0">
    <property type="entry name" value="GLUTAMINE--FRUCTOSE-6-PHOSPHATE TRANSAMINASE (ISOMERIZING)"/>
    <property type="match status" value="1"/>
</dbReference>
<keyword evidence="9" id="KW-0315">Glutamine amidotransferase</keyword>
<feature type="domain" description="SIS" evidence="11">
    <location>
        <begin position="457"/>
        <end position="536"/>
    </location>
</feature>
<dbReference type="GO" id="GO:0004360">
    <property type="term" value="F:glutamine-fructose-6-phosphate transaminase (isomerizing) activity"/>
    <property type="evidence" value="ECO:0007669"/>
    <property type="project" value="UniProtKB-EC"/>
</dbReference>
<dbReference type="Pfam" id="PF13522">
    <property type="entry name" value="GATase_6"/>
    <property type="match status" value="1"/>
</dbReference>
<evidence type="ECO:0000256" key="8">
    <source>
        <dbReference type="ARBA" id="ARBA00022737"/>
    </source>
</evidence>
<dbReference type="PANTHER" id="PTHR10937">
    <property type="entry name" value="GLUCOSAMINE--FRUCTOSE-6-PHOSPHATE AMINOTRANSFERASE, ISOMERIZING"/>
    <property type="match status" value="1"/>
</dbReference>
<dbReference type="GO" id="GO:0097367">
    <property type="term" value="F:carbohydrate derivative binding"/>
    <property type="evidence" value="ECO:0007669"/>
    <property type="project" value="InterPro"/>
</dbReference>
<feature type="domain" description="Glutamine amidotransferase type-2" evidence="10">
    <location>
        <begin position="2"/>
        <end position="219"/>
    </location>
</feature>
<dbReference type="GO" id="GO:0006487">
    <property type="term" value="P:protein N-linked glycosylation"/>
    <property type="evidence" value="ECO:0007669"/>
    <property type="project" value="TreeGrafter"/>
</dbReference>
<dbReference type="FunFam" id="3.60.20.10:FF:000006">
    <property type="entry name" value="Glutamine--fructose-6-phosphate aminotransferase [isomerizing]"/>
    <property type="match status" value="1"/>
</dbReference>
<dbReference type="CDD" id="cd05009">
    <property type="entry name" value="SIS_GlmS_GlmD_2"/>
    <property type="match status" value="1"/>
</dbReference>
<dbReference type="InterPro" id="IPR005855">
    <property type="entry name" value="GFAT"/>
</dbReference>
<dbReference type="GO" id="GO:0006002">
    <property type="term" value="P:fructose 6-phosphate metabolic process"/>
    <property type="evidence" value="ECO:0007669"/>
    <property type="project" value="TreeGrafter"/>
</dbReference>
<accession>A0A0F9GLU6</accession>
<evidence type="ECO:0000256" key="9">
    <source>
        <dbReference type="ARBA" id="ARBA00022962"/>
    </source>
</evidence>
<keyword evidence="7" id="KW-0808">Transferase</keyword>
<comment type="catalytic activity">
    <reaction evidence="1">
        <text>D-fructose 6-phosphate + L-glutamine = D-glucosamine 6-phosphate + L-glutamate</text>
        <dbReference type="Rhea" id="RHEA:13237"/>
        <dbReference type="ChEBI" id="CHEBI:29985"/>
        <dbReference type="ChEBI" id="CHEBI:58359"/>
        <dbReference type="ChEBI" id="CHEBI:58725"/>
        <dbReference type="ChEBI" id="CHEBI:61527"/>
        <dbReference type="EC" id="2.6.1.16"/>
    </reaction>
</comment>
<dbReference type="Pfam" id="PF01380">
    <property type="entry name" value="SIS"/>
    <property type="match status" value="2"/>
</dbReference>
<dbReference type="CDD" id="cd00714">
    <property type="entry name" value="GFAT"/>
    <property type="match status" value="1"/>
</dbReference>
<evidence type="ECO:0000256" key="7">
    <source>
        <dbReference type="ARBA" id="ARBA00022679"/>
    </source>
</evidence>
<dbReference type="InterPro" id="IPR035466">
    <property type="entry name" value="GlmS/AgaS_SIS"/>
</dbReference>
<dbReference type="Gene3D" id="3.40.50.10490">
    <property type="entry name" value="Glucose-6-phosphate isomerase like protein, domain 1"/>
    <property type="match status" value="2"/>
</dbReference>
<proteinExistence type="predicted"/>
<dbReference type="CDD" id="cd05008">
    <property type="entry name" value="SIS_GlmS_GlmD_1"/>
    <property type="match status" value="1"/>
</dbReference>
<evidence type="ECO:0000256" key="3">
    <source>
        <dbReference type="ARBA" id="ARBA00012916"/>
    </source>
</evidence>
<evidence type="ECO:0000259" key="10">
    <source>
        <dbReference type="PROSITE" id="PS51278"/>
    </source>
</evidence>
<gene>
    <name evidence="12" type="ORF">LCGC14_2105500</name>
</gene>
<dbReference type="GO" id="GO:0005829">
    <property type="term" value="C:cytosol"/>
    <property type="evidence" value="ECO:0007669"/>
    <property type="project" value="TreeGrafter"/>
</dbReference>
<dbReference type="PROSITE" id="PS51278">
    <property type="entry name" value="GATASE_TYPE_2"/>
    <property type="match status" value="1"/>
</dbReference>
<evidence type="ECO:0000313" key="12">
    <source>
        <dbReference type="EMBL" id="KKL70380.1"/>
    </source>
</evidence>
<reference evidence="12" key="1">
    <citation type="journal article" date="2015" name="Nature">
        <title>Complex archaea that bridge the gap between prokaryotes and eukaryotes.</title>
        <authorList>
            <person name="Spang A."/>
            <person name="Saw J.H."/>
            <person name="Jorgensen S.L."/>
            <person name="Zaremba-Niedzwiedzka K."/>
            <person name="Martijn J."/>
            <person name="Lind A.E."/>
            <person name="van Eijk R."/>
            <person name="Schleper C."/>
            <person name="Guy L."/>
            <person name="Ettema T.J."/>
        </authorList>
    </citation>
    <scope>NUCLEOTIDE SEQUENCE</scope>
</reference>
<sequence>MCGIVGYIGDKNCLPTLIDGLRRLEYRGYDSAGVALGVDEKLQLVKAKGKLSNLEKELSSNNLSANIGIGHTRWATHGVPSKKNAHPHTCCALNIAVVHNGILENYLELKMELEEGGHRFESETDTEVLAHLIEENNKNGTSFVQAVEKSLGRIKGSYAIGVINMSEPDTIVAAKKDSPLVIGYGKGENYLASDIPAILDKTRQIQILNDDEMAILKTGFVKVVKHGEKVDKKIVDVTWDLEAAEKGGFEDFMLKEMFEQPKAIKETLRAYIKDDEVDISSTGLSDKKLASFERIFITACGSSFHAAWVGKLAIEEWAKIPVEIEISSEFRYRFPVIEPNTLLLAITQSGETADTLAAIREAKKRGHKVVSITNVLGSTITRETNGSLVTQAGPEIGVAATKTFVTQLIALYLIALKLAHVKGSLEQEDYKLILGELKKLPEYVEKSLQKKDEIKKMAEAYHKKPDFLFLGRGFGLPIALEGALKLKEISYIHAEGCAAGEIKHGPIALIDEDCPVVAIANKSATYAKVRSNIEEV</sequence>
<comment type="subcellular location">
    <subcellularLocation>
        <location evidence="2">Cytoplasm</location>
    </subcellularLocation>
</comment>
<keyword evidence="6" id="KW-0032">Aminotransferase</keyword>
<dbReference type="EMBL" id="LAZR01025912">
    <property type="protein sequence ID" value="KKL70380.1"/>
    <property type="molecule type" value="Genomic_DNA"/>
</dbReference>
<dbReference type="InterPro" id="IPR029055">
    <property type="entry name" value="Ntn_hydrolases_N"/>
</dbReference>
<evidence type="ECO:0000259" key="11">
    <source>
        <dbReference type="PROSITE" id="PS51464"/>
    </source>
</evidence>
<dbReference type="NCBIfam" id="TIGR01135">
    <property type="entry name" value="glmS"/>
    <property type="match status" value="1"/>
</dbReference>